<evidence type="ECO:0000313" key="14">
    <source>
        <dbReference type="RefSeq" id="XP_026291350.2"/>
    </source>
</evidence>
<evidence type="ECO:0000256" key="8">
    <source>
        <dbReference type="ARBA" id="ARBA00037382"/>
    </source>
</evidence>
<proteinExistence type="predicted"/>
<feature type="compositionally biased region" description="Low complexity" evidence="10">
    <location>
        <begin position="365"/>
        <end position="383"/>
    </location>
</feature>
<feature type="region of interest" description="Disordered" evidence="10">
    <location>
        <begin position="289"/>
        <end position="309"/>
    </location>
</feature>
<keyword evidence="5" id="KW-0805">Transcription regulation</keyword>
<dbReference type="GO" id="GO:0005634">
    <property type="term" value="C:nucleus"/>
    <property type="evidence" value="ECO:0007669"/>
    <property type="project" value="UniProtKB-SubCell"/>
</dbReference>
<feature type="domain" description="BTB" evidence="11">
    <location>
        <begin position="31"/>
        <end position="96"/>
    </location>
</feature>
<dbReference type="InterPro" id="IPR011333">
    <property type="entry name" value="SKP1/BTB/POZ_sf"/>
</dbReference>
<feature type="domain" description="C2H2-type" evidence="12">
    <location>
        <begin position="467"/>
        <end position="494"/>
    </location>
</feature>
<evidence type="ECO:0000256" key="3">
    <source>
        <dbReference type="ARBA" id="ARBA00022782"/>
    </source>
</evidence>
<evidence type="ECO:0000256" key="10">
    <source>
        <dbReference type="SAM" id="MobiDB-lite"/>
    </source>
</evidence>
<dbReference type="InterPro" id="IPR036236">
    <property type="entry name" value="Znf_C2H2_sf"/>
</dbReference>
<feature type="compositionally biased region" description="Polar residues" evidence="10">
    <location>
        <begin position="141"/>
        <end position="163"/>
    </location>
</feature>
<keyword evidence="9" id="KW-0863">Zinc-finger</keyword>
<keyword evidence="13" id="KW-1185">Reference proteome</keyword>
<dbReference type="Gene3D" id="3.30.710.10">
    <property type="entry name" value="Potassium Channel Kv1.1, Chain A"/>
    <property type="match status" value="1"/>
</dbReference>
<feature type="compositionally biased region" description="Pro residues" evidence="10">
    <location>
        <begin position="355"/>
        <end position="364"/>
    </location>
</feature>
<dbReference type="GO" id="GO:0006357">
    <property type="term" value="P:regulation of transcription by RNA polymerase II"/>
    <property type="evidence" value="ECO:0007669"/>
    <property type="project" value="TreeGrafter"/>
</dbReference>
<dbReference type="PROSITE" id="PS50097">
    <property type="entry name" value="BTB"/>
    <property type="match status" value="1"/>
</dbReference>
<dbReference type="Pfam" id="PF00651">
    <property type="entry name" value="BTB"/>
    <property type="match status" value="1"/>
</dbReference>
<comment type="subcellular location">
    <subcellularLocation>
        <location evidence="1">Nucleus</location>
    </subcellularLocation>
</comment>
<organism evidence="13 14">
    <name type="scientific">Frankliniella occidentalis</name>
    <name type="common">Western flower thrips</name>
    <name type="synonym">Euthrips occidentalis</name>
    <dbReference type="NCBI Taxonomy" id="133901"/>
    <lineage>
        <taxon>Eukaryota</taxon>
        <taxon>Metazoa</taxon>
        <taxon>Ecdysozoa</taxon>
        <taxon>Arthropoda</taxon>
        <taxon>Hexapoda</taxon>
        <taxon>Insecta</taxon>
        <taxon>Pterygota</taxon>
        <taxon>Neoptera</taxon>
        <taxon>Paraneoptera</taxon>
        <taxon>Thysanoptera</taxon>
        <taxon>Terebrantia</taxon>
        <taxon>Thripoidea</taxon>
        <taxon>Thripidae</taxon>
        <taxon>Frankliniella</taxon>
    </lineage>
</organism>
<protein>
    <submittedName>
        <fullName evidence="14">Longitudinals lacking protein, isoforms A/B/D/L isoform X2</fullName>
    </submittedName>
</protein>
<keyword evidence="9" id="KW-0479">Metal-binding</keyword>
<dbReference type="PANTHER" id="PTHR23110:SF111">
    <property type="entry name" value="LONGITUDINALS LACKING PROTEIN, ISOFORMS F_I_K_T"/>
    <property type="match status" value="1"/>
</dbReference>
<dbReference type="GO" id="GO:0035167">
    <property type="term" value="P:larval lymph gland hemopoiesis"/>
    <property type="evidence" value="ECO:0007669"/>
    <property type="project" value="UniProtKB-ARBA"/>
</dbReference>
<keyword evidence="7" id="KW-0539">Nucleus</keyword>
<dbReference type="CDD" id="cd18315">
    <property type="entry name" value="BTB_POZ_BAB-like"/>
    <property type="match status" value="1"/>
</dbReference>
<dbReference type="GO" id="GO:0048813">
    <property type="term" value="P:dendrite morphogenesis"/>
    <property type="evidence" value="ECO:0007669"/>
    <property type="project" value="UniProtKB-ARBA"/>
</dbReference>
<dbReference type="GO" id="GO:0007526">
    <property type="term" value="P:larval somatic muscle development"/>
    <property type="evidence" value="ECO:0007669"/>
    <property type="project" value="UniProtKB-ARBA"/>
</dbReference>
<dbReference type="SMART" id="SM00225">
    <property type="entry name" value="BTB"/>
    <property type="match status" value="1"/>
</dbReference>
<comment type="function">
    <text evidence="8">Putative transcription factor required for axon growth and guidance in the central and peripheral nervous systems. Repels CNS axons away from the midline by promoting the expression of the midline repellent sli and its receptor robo.</text>
</comment>
<keyword evidence="2" id="KW-0217">Developmental protein</keyword>
<evidence type="ECO:0000256" key="2">
    <source>
        <dbReference type="ARBA" id="ARBA00022473"/>
    </source>
</evidence>
<feature type="compositionally biased region" description="Low complexity" evidence="10">
    <location>
        <begin position="341"/>
        <end position="351"/>
    </location>
</feature>
<dbReference type="Proteomes" id="UP000504606">
    <property type="component" value="Unplaced"/>
</dbReference>
<dbReference type="InterPro" id="IPR000210">
    <property type="entry name" value="BTB/POZ_dom"/>
</dbReference>
<dbReference type="GO" id="GO:0007464">
    <property type="term" value="P:R3/R4 cell fate commitment"/>
    <property type="evidence" value="ECO:0007669"/>
    <property type="project" value="UniProtKB-ARBA"/>
</dbReference>
<feature type="region of interest" description="Disordered" evidence="10">
    <location>
        <begin position="339"/>
        <end position="390"/>
    </location>
</feature>
<evidence type="ECO:0000259" key="11">
    <source>
        <dbReference type="PROSITE" id="PS50097"/>
    </source>
</evidence>
<dbReference type="GO" id="GO:0045467">
    <property type="term" value="P:R7 cell development"/>
    <property type="evidence" value="ECO:0007669"/>
    <property type="project" value="UniProtKB-ARBA"/>
</dbReference>
<dbReference type="PANTHER" id="PTHR23110">
    <property type="entry name" value="BTB DOMAIN TRANSCRIPTION FACTOR"/>
    <property type="match status" value="1"/>
</dbReference>
<dbReference type="Gene3D" id="3.30.160.60">
    <property type="entry name" value="Classic Zinc Finger"/>
    <property type="match status" value="1"/>
</dbReference>
<dbReference type="SUPFAM" id="SSF54695">
    <property type="entry name" value="POZ domain"/>
    <property type="match status" value="1"/>
</dbReference>
<dbReference type="PROSITE" id="PS50157">
    <property type="entry name" value="ZINC_FINGER_C2H2_2"/>
    <property type="match status" value="1"/>
</dbReference>
<dbReference type="AlphaFoldDB" id="A0A6J1THZ7"/>
<dbReference type="RefSeq" id="XP_026291350.2">
    <property type="nucleotide sequence ID" value="XM_026435565.2"/>
</dbReference>
<name>A0A6J1THZ7_FRAOC</name>
<keyword evidence="9" id="KW-0862">Zinc</keyword>
<evidence type="ECO:0000256" key="6">
    <source>
        <dbReference type="ARBA" id="ARBA00023163"/>
    </source>
</evidence>
<dbReference type="GO" id="GO:0045476">
    <property type="term" value="P:nurse cell apoptotic process"/>
    <property type="evidence" value="ECO:0007669"/>
    <property type="project" value="UniProtKB-ARBA"/>
</dbReference>
<dbReference type="GeneID" id="113215902"/>
<dbReference type="GO" id="GO:0016199">
    <property type="term" value="P:axon midline choice point recognition"/>
    <property type="evidence" value="ECO:0007669"/>
    <property type="project" value="UniProtKB-ARBA"/>
</dbReference>
<keyword evidence="4" id="KW-0524">Neurogenesis</keyword>
<keyword evidence="6" id="KW-0804">Transcription</keyword>
<evidence type="ECO:0000256" key="9">
    <source>
        <dbReference type="PROSITE-ProRule" id="PRU00042"/>
    </source>
</evidence>
<evidence type="ECO:0000259" key="12">
    <source>
        <dbReference type="PROSITE" id="PS50157"/>
    </source>
</evidence>
<dbReference type="GO" id="GO:0008270">
    <property type="term" value="F:zinc ion binding"/>
    <property type="evidence" value="ECO:0007669"/>
    <property type="project" value="UniProtKB-KW"/>
</dbReference>
<dbReference type="KEGG" id="foc:113215902"/>
<dbReference type="SUPFAM" id="SSF57667">
    <property type="entry name" value="beta-beta-alpha zinc fingers"/>
    <property type="match status" value="1"/>
</dbReference>
<keyword evidence="3" id="KW-0221">Differentiation</keyword>
<gene>
    <name evidence="14" type="primary">LOC113215902</name>
</gene>
<evidence type="ECO:0000313" key="13">
    <source>
        <dbReference type="Proteomes" id="UP000504606"/>
    </source>
</evidence>
<accession>A0A6J1THZ7</accession>
<dbReference type="GO" id="GO:0008406">
    <property type="term" value="P:gonad development"/>
    <property type="evidence" value="ECO:0007669"/>
    <property type="project" value="UniProtKB-ARBA"/>
</dbReference>
<reference evidence="14" key="1">
    <citation type="submission" date="2025-08" db="UniProtKB">
        <authorList>
            <consortium name="RefSeq"/>
        </authorList>
    </citation>
    <scope>IDENTIFICATION</scope>
    <source>
        <tissue evidence="14">Whole organism</tissue>
    </source>
</reference>
<evidence type="ECO:0000256" key="7">
    <source>
        <dbReference type="ARBA" id="ARBA00023242"/>
    </source>
</evidence>
<evidence type="ECO:0000256" key="4">
    <source>
        <dbReference type="ARBA" id="ARBA00022902"/>
    </source>
</evidence>
<dbReference type="OrthoDB" id="407106at2759"/>
<sequence>MADQQYCLRWNNHQTTLISVFESLQERGCMVDCTLAAEGQSLQAHKVVLSACSPYLEDLLSKHYDKHPILLLKDVKFEELKAMMDYMYRGEVNVAQDKLNTFLRAAESLQIKGLSDGGTDPPDSGGTGSMKRTAKGAPVSVRSNQQLTVRTTNLADDNSSRDGSVSPSLRKRRRRRGSDGSDHDNSSNVADGKQSSAAAAPVTGPTVNNEDMLPTVPASGPSDDNLLSSILESTETENATDSGITSANNTVPLQENVIRDRDNVLIEPKTEYLDDDAQDLHLDDDDSMFRAGPSHARGSGNYEGDDGEDVYMANQDSGANAQELSKFWQNQFLKEARRGSTTNGANTATNGVLVKPPPPPPMTPPSTRSPRPRSGSPRSPRSPAAGADGKVLWLPELMRRRSLDLRDSGKDNVRDLSLPKSEEDMVALDMSASILIQHAEDHAKQEEDDENEQALLDATPGEGPGAFPCSSCGKVYRWKRTLRNHLRSECGKEPQFQCPYCHLRSKRKSNIYAHIRVVHHKPV</sequence>
<dbReference type="InterPro" id="IPR013087">
    <property type="entry name" value="Znf_C2H2_type"/>
</dbReference>
<evidence type="ECO:0000256" key="5">
    <source>
        <dbReference type="ARBA" id="ARBA00023015"/>
    </source>
</evidence>
<feature type="region of interest" description="Disordered" evidence="10">
    <location>
        <begin position="112"/>
        <end position="226"/>
    </location>
</feature>
<dbReference type="SMART" id="SM00355">
    <property type="entry name" value="ZnF_C2H2"/>
    <property type="match status" value="2"/>
</dbReference>
<dbReference type="InterPro" id="IPR051095">
    <property type="entry name" value="Dros_DevTransReg"/>
</dbReference>
<evidence type="ECO:0000256" key="1">
    <source>
        <dbReference type="ARBA" id="ARBA00004123"/>
    </source>
</evidence>